<dbReference type="PRINTS" id="PR00237">
    <property type="entry name" value="GPCRRHODOPSN"/>
</dbReference>
<reference evidence="19" key="1">
    <citation type="submission" date="2025-08" db="UniProtKB">
        <authorList>
            <consortium name="Ensembl"/>
        </authorList>
    </citation>
    <scope>IDENTIFICATION</scope>
</reference>
<comment type="subunit">
    <text evidence="3">Interacts with FLNA (via filamin repeat 21); increases PKA-mediated phosphorylation of FLNA.</text>
</comment>
<dbReference type="Proteomes" id="UP000261620">
    <property type="component" value="Unplaced"/>
</dbReference>
<comment type="similarity">
    <text evidence="16">Belongs to the G-protein coupled receptor 1 family.</text>
</comment>
<evidence type="ECO:0000256" key="16">
    <source>
        <dbReference type="RuleBase" id="RU000688"/>
    </source>
</evidence>
<keyword evidence="14" id="KW-0449">Lipoprotein</keyword>
<evidence type="ECO:0000256" key="2">
    <source>
        <dbReference type="ARBA" id="ARBA00004651"/>
    </source>
</evidence>
<keyword evidence="5" id="KW-1003">Cell membrane</keyword>
<feature type="transmembrane region" description="Helical" evidence="17">
    <location>
        <begin position="163"/>
        <end position="184"/>
    </location>
</feature>
<keyword evidence="8 16" id="KW-0297">G-protein coupled receptor</keyword>
<evidence type="ECO:0000256" key="15">
    <source>
        <dbReference type="ARBA" id="ARBA00033147"/>
    </source>
</evidence>
<dbReference type="OMA" id="ATCQAYE"/>
<dbReference type="PANTHER" id="PTHR24248:SF14">
    <property type="entry name" value="ALPHA-1D ADRENERGIC RECEPTOR"/>
    <property type="match status" value="1"/>
</dbReference>
<evidence type="ECO:0000256" key="5">
    <source>
        <dbReference type="ARBA" id="ARBA00022475"/>
    </source>
</evidence>
<sequence length="501" mass="56770">MTDSNLRNESNRRIYFTDAFNGSVLDRIFLNDSATTCTNFTTDPQVVGVGIVLTVFILVAIVGNILVILSVVCNKHLQTVTNFFIVNLAIADLLLSIIVLPFSASLEVLGCWVFGRVFCNIWAAVDVLCCTASILSLCIISIDRYIGVKHCLKYPSIMTERKAGIILVLVWVSSTVISVGPLLGWKEPPPVDDRICRITEEPGYALFSSLFSFYLPLLVILIMYFRVYVVARRTTSSLEAGVKRERNKSMEVVLRIHCRSVLEDTRPGSSKSSKNHPFRSSLSVRLMKFSREKKAAKTLAIVVGMFILCWLPFFFFLPMGSFFPALKPSETVFKVIFWLGYFNSCINPMIYPCSSKEFQRAFTRLLRCQCHQRQRVLRRFYGQRWRTAVRGMTRDQQGDYKPSYNVHESYDSSLCHKGTGRSLGLKRWSLFSPLQKSSFQLKEKVNSLSIKIKGGTGKSTTPARGRIDIVDTVSMGIYNCEQSSYQFYDLADCYGLKETDI</sequence>
<dbReference type="Pfam" id="PF00001">
    <property type="entry name" value="7tm_1"/>
    <property type="match status" value="1"/>
</dbReference>
<dbReference type="PROSITE" id="PS00237">
    <property type="entry name" value="G_PROTEIN_RECEP_F1_1"/>
    <property type="match status" value="1"/>
</dbReference>
<dbReference type="GO" id="GO:0007267">
    <property type="term" value="P:cell-cell signaling"/>
    <property type="evidence" value="ECO:0007669"/>
    <property type="project" value="TreeGrafter"/>
</dbReference>
<keyword evidence="10" id="KW-0564">Palmitate</keyword>
<dbReference type="InterPro" id="IPR000276">
    <property type="entry name" value="GPCR_Rhodpsn"/>
</dbReference>
<comment type="subcellular location">
    <subcellularLocation>
        <location evidence="2">Cell membrane</location>
        <topology evidence="2">Multi-pass membrane protein</topology>
    </subcellularLocation>
</comment>
<evidence type="ECO:0000256" key="6">
    <source>
        <dbReference type="ARBA" id="ARBA00022692"/>
    </source>
</evidence>
<dbReference type="SUPFAM" id="SSF81321">
    <property type="entry name" value="Family A G protein-coupled receptor-like"/>
    <property type="match status" value="1"/>
</dbReference>
<evidence type="ECO:0000256" key="12">
    <source>
        <dbReference type="ARBA" id="ARBA00023180"/>
    </source>
</evidence>
<protein>
    <recommendedName>
        <fullName evidence="4">Alpha-1D adrenergic receptor</fullName>
    </recommendedName>
    <alternativeName>
        <fullName evidence="15">Alpha-1D adrenoreceptor</fullName>
    </alternativeName>
</protein>
<evidence type="ECO:0000256" key="7">
    <source>
        <dbReference type="ARBA" id="ARBA00022989"/>
    </source>
</evidence>
<dbReference type="Ensembl" id="ENSMMOT00000009339.1">
    <property type="protein sequence ID" value="ENSMMOP00000009176.1"/>
    <property type="gene ID" value="ENSMMOG00000007100.1"/>
</dbReference>
<feature type="transmembrane region" description="Helical" evidence="17">
    <location>
        <begin position="121"/>
        <end position="142"/>
    </location>
</feature>
<keyword evidence="11 16" id="KW-0675">Receptor</keyword>
<keyword evidence="20" id="KW-1185">Reference proteome</keyword>
<evidence type="ECO:0000256" key="1">
    <source>
        <dbReference type="ARBA" id="ARBA00002833"/>
    </source>
</evidence>
<evidence type="ECO:0000256" key="10">
    <source>
        <dbReference type="ARBA" id="ARBA00023139"/>
    </source>
</evidence>
<evidence type="ECO:0000256" key="17">
    <source>
        <dbReference type="SAM" id="Phobius"/>
    </source>
</evidence>
<feature type="transmembrane region" description="Helical" evidence="17">
    <location>
        <begin position="335"/>
        <end position="354"/>
    </location>
</feature>
<evidence type="ECO:0000313" key="20">
    <source>
        <dbReference type="Proteomes" id="UP000261620"/>
    </source>
</evidence>
<evidence type="ECO:0000256" key="3">
    <source>
        <dbReference type="ARBA" id="ARBA00011539"/>
    </source>
</evidence>
<keyword evidence="6 16" id="KW-0812">Transmembrane</keyword>
<evidence type="ECO:0000256" key="14">
    <source>
        <dbReference type="ARBA" id="ARBA00023288"/>
    </source>
</evidence>
<reference evidence="19" key="2">
    <citation type="submission" date="2025-09" db="UniProtKB">
        <authorList>
            <consortium name="Ensembl"/>
        </authorList>
    </citation>
    <scope>IDENTIFICATION</scope>
</reference>
<evidence type="ECO:0000313" key="19">
    <source>
        <dbReference type="Ensembl" id="ENSMMOP00000009176.1"/>
    </source>
</evidence>
<keyword evidence="7 17" id="KW-1133">Transmembrane helix</keyword>
<dbReference type="GO" id="GO:0045907">
    <property type="term" value="P:positive regulation of vasoconstriction"/>
    <property type="evidence" value="ECO:0007669"/>
    <property type="project" value="TreeGrafter"/>
</dbReference>
<evidence type="ECO:0000256" key="4">
    <source>
        <dbReference type="ARBA" id="ARBA00014541"/>
    </source>
</evidence>
<dbReference type="PROSITE" id="PS50262">
    <property type="entry name" value="G_PROTEIN_RECEP_F1_2"/>
    <property type="match status" value="1"/>
</dbReference>
<dbReference type="PRINTS" id="PR01103">
    <property type="entry name" value="ADRENERGICR"/>
</dbReference>
<dbReference type="GO" id="GO:0071880">
    <property type="term" value="P:adenylate cyclase-activating adrenergic receptor signaling pathway"/>
    <property type="evidence" value="ECO:0007669"/>
    <property type="project" value="TreeGrafter"/>
</dbReference>
<keyword evidence="13 16" id="KW-0807">Transducer</keyword>
<dbReference type="FunFam" id="1.20.1070.10:FF:000027">
    <property type="entry name" value="alpha-1A adrenergic receptor"/>
    <property type="match status" value="1"/>
</dbReference>
<dbReference type="GO" id="GO:0007200">
    <property type="term" value="P:phospholipase C-activating G protein-coupled receptor signaling pathway"/>
    <property type="evidence" value="ECO:0007669"/>
    <property type="project" value="TreeGrafter"/>
</dbReference>
<accession>A0A3Q3W012</accession>
<dbReference type="SMART" id="SM01381">
    <property type="entry name" value="7TM_GPCR_Srsx"/>
    <property type="match status" value="1"/>
</dbReference>
<evidence type="ECO:0000256" key="13">
    <source>
        <dbReference type="ARBA" id="ARBA00023224"/>
    </source>
</evidence>
<dbReference type="InterPro" id="IPR017452">
    <property type="entry name" value="GPCR_Rhodpsn_7TM"/>
</dbReference>
<dbReference type="PANTHER" id="PTHR24248">
    <property type="entry name" value="ADRENERGIC RECEPTOR-RELATED G-PROTEIN COUPLED RECEPTOR"/>
    <property type="match status" value="1"/>
</dbReference>
<keyword evidence="9 17" id="KW-0472">Membrane</keyword>
<dbReference type="STRING" id="94237.ENSMMOP00000009176"/>
<keyword evidence="12" id="KW-0325">Glycoprotein</keyword>
<evidence type="ECO:0000256" key="11">
    <source>
        <dbReference type="ARBA" id="ARBA00023170"/>
    </source>
</evidence>
<name>A0A3Q3W012_MOLML</name>
<evidence type="ECO:0000256" key="9">
    <source>
        <dbReference type="ARBA" id="ARBA00023136"/>
    </source>
</evidence>
<evidence type="ECO:0000259" key="18">
    <source>
        <dbReference type="PROSITE" id="PS50262"/>
    </source>
</evidence>
<dbReference type="GO" id="GO:0007204">
    <property type="term" value="P:positive regulation of cytosolic calcium ion concentration"/>
    <property type="evidence" value="ECO:0007669"/>
    <property type="project" value="TreeGrafter"/>
</dbReference>
<feature type="transmembrane region" description="Helical" evidence="17">
    <location>
        <begin position="84"/>
        <end position="115"/>
    </location>
</feature>
<dbReference type="GO" id="GO:0043410">
    <property type="term" value="P:positive regulation of MAPK cascade"/>
    <property type="evidence" value="ECO:0007669"/>
    <property type="project" value="TreeGrafter"/>
</dbReference>
<dbReference type="InterPro" id="IPR000363">
    <property type="entry name" value="ADRA1D_rcpt"/>
</dbReference>
<feature type="transmembrane region" description="Helical" evidence="17">
    <location>
        <begin position="49"/>
        <end position="72"/>
    </location>
</feature>
<dbReference type="GO" id="GO:0005886">
    <property type="term" value="C:plasma membrane"/>
    <property type="evidence" value="ECO:0007669"/>
    <property type="project" value="UniProtKB-SubCell"/>
</dbReference>
<dbReference type="AlphaFoldDB" id="A0A3Q3W012"/>
<feature type="transmembrane region" description="Helical" evidence="17">
    <location>
        <begin position="204"/>
        <end position="225"/>
    </location>
</feature>
<proteinExistence type="inferred from homology"/>
<dbReference type="PRINTS" id="PR00240">
    <property type="entry name" value="ADRENRGCA1DR"/>
</dbReference>
<dbReference type="Gene3D" id="1.20.1070.10">
    <property type="entry name" value="Rhodopsin 7-helix transmembrane proteins"/>
    <property type="match status" value="1"/>
</dbReference>
<evidence type="ECO:0000256" key="8">
    <source>
        <dbReference type="ARBA" id="ARBA00023040"/>
    </source>
</evidence>
<comment type="function">
    <text evidence="1">This alpha-adrenergic receptor mediates its effect through the influx of extracellular calcium.</text>
</comment>
<organism evidence="19 20">
    <name type="scientific">Mola mola</name>
    <name type="common">Ocean sunfish</name>
    <name type="synonym">Tetraodon mola</name>
    <dbReference type="NCBI Taxonomy" id="94237"/>
    <lineage>
        <taxon>Eukaryota</taxon>
        <taxon>Metazoa</taxon>
        <taxon>Chordata</taxon>
        <taxon>Craniata</taxon>
        <taxon>Vertebrata</taxon>
        <taxon>Euteleostomi</taxon>
        <taxon>Actinopterygii</taxon>
        <taxon>Neopterygii</taxon>
        <taxon>Teleostei</taxon>
        <taxon>Neoteleostei</taxon>
        <taxon>Acanthomorphata</taxon>
        <taxon>Eupercaria</taxon>
        <taxon>Tetraodontiformes</taxon>
        <taxon>Molidae</taxon>
        <taxon>Mola</taxon>
    </lineage>
</organism>
<dbReference type="InterPro" id="IPR002233">
    <property type="entry name" value="ADR_fam"/>
</dbReference>
<feature type="transmembrane region" description="Helical" evidence="17">
    <location>
        <begin position="295"/>
        <end position="315"/>
    </location>
</feature>
<feature type="domain" description="G-protein coupled receptors family 1 profile" evidence="18">
    <location>
        <begin position="63"/>
        <end position="351"/>
    </location>
</feature>
<dbReference type="GO" id="GO:0004937">
    <property type="term" value="F:alpha1-adrenergic receptor activity"/>
    <property type="evidence" value="ECO:0007669"/>
    <property type="project" value="InterPro"/>
</dbReference>